<name>A0A8B7MV90_PHODC</name>
<dbReference type="PANTHER" id="PTHR35324">
    <property type="entry name" value="BNAA08G03750D PROTEIN"/>
    <property type="match status" value="1"/>
</dbReference>
<sequence>MAFLIPKKPLHSSSSAYDDNGKDERPRLQNSVTSCIYLKPDEGGGAAAARRSLDKEMVLRRIRQRKRVNQIRAAIQSLLRASPDLGEKDGEPPSSWWLDDVFSAP</sequence>
<accession>A0A8B7MV90</accession>
<organism evidence="2 3">
    <name type="scientific">Phoenix dactylifera</name>
    <name type="common">Date palm</name>
    <dbReference type="NCBI Taxonomy" id="42345"/>
    <lineage>
        <taxon>Eukaryota</taxon>
        <taxon>Viridiplantae</taxon>
        <taxon>Streptophyta</taxon>
        <taxon>Embryophyta</taxon>
        <taxon>Tracheophyta</taxon>
        <taxon>Spermatophyta</taxon>
        <taxon>Magnoliopsida</taxon>
        <taxon>Liliopsida</taxon>
        <taxon>Arecaceae</taxon>
        <taxon>Coryphoideae</taxon>
        <taxon>Phoeniceae</taxon>
        <taxon>Phoenix</taxon>
    </lineage>
</organism>
<evidence type="ECO:0000313" key="3">
    <source>
        <dbReference type="RefSeq" id="XP_017698840.1"/>
    </source>
</evidence>
<protein>
    <submittedName>
        <fullName evidence="3">Uncharacterized protein LOC108511386</fullName>
    </submittedName>
</protein>
<dbReference type="Proteomes" id="UP000228380">
    <property type="component" value="Chromosome 16"/>
</dbReference>
<feature type="region of interest" description="Disordered" evidence="1">
    <location>
        <begin position="1"/>
        <end position="28"/>
    </location>
</feature>
<evidence type="ECO:0000313" key="2">
    <source>
        <dbReference type="Proteomes" id="UP000228380"/>
    </source>
</evidence>
<proteinExistence type="predicted"/>
<dbReference type="KEGG" id="pda:108511386"/>
<reference evidence="2" key="1">
    <citation type="journal article" date="2019" name="Nat. Commun.">
        <title>Genome-wide association mapping of date palm fruit traits.</title>
        <authorList>
            <person name="Hazzouri K.M."/>
            <person name="Gros-Balthazard M."/>
            <person name="Flowers J.M."/>
            <person name="Copetti D."/>
            <person name="Lemansour A."/>
            <person name="Lebrun M."/>
            <person name="Masmoudi K."/>
            <person name="Ferrand S."/>
            <person name="Dhar M.I."/>
            <person name="Fresquez Z.A."/>
            <person name="Rosas U."/>
            <person name="Zhang J."/>
            <person name="Talag J."/>
            <person name="Lee S."/>
            <person name="Kudrna D."/>
            <person name="Powell R.F."/>
            <person name="Leitch I.J."/>
            <person name="Krueger R.R."/>
            <person name="Wing R.A."/>
            <person name="Amiri K.M.A."/>
            <person name="Purugganan M.D."/>
        </authorList>
    </citation>
    <scope>NUCLEOTIDE SEQUENCE [LARGE SCALE GENOMIC DNA]</scope>
    <source>
        <strain evidence="2">cv. Khalas</strain>
    </source>
</reference>
<dbReference type="OrthoDB" id="749289at2759"/>
<keyword evidence="2" id="KW-1185">Reference proteome</keyword>
<reference evidence="3" key="2">
    <citation type="submission" date="2025-08" db="UniProtKB">
        <authorList>
            <consortium name="RefSeq"/>
        </authorList>
    </citation>
    <scope>IDENTIFICATION</scope>
    <source>
        <tissue evidence="3">Young leaves</tissue>
    </source>
</reference>
<evidence type="ECO:0000256" key="1">
    <source>
        <dbReference type="SAM" id="MobiDB-lite"/>
    </source>
</evidence>
<dbReference type="PANTHER" id="PTHR35324:SF4">
    <property type="entry name" value="EXPRESSED PROTEIN"/>
    <property type="match status" value="1"/>
</dbReference>
<dbReference type="GeneID" id="108511386"/>
<dbReference type="RefSeq" id="XP_017698840.1">
    <property type="nucleotide sequence ID" value="XM_017843351.3"/>
</dbReference>
<dbReference type="AlphaFoldDB" id="A0A8B7MV90"/>
<gene>
    <name evidence="3" type="primary">LOC108511386</name>
</gene>